<evidence type="ECO:0000313" key="1">
    <source>
        <dbReference type="EMBL" id="JAD51432.1"/>
    </source>
</evidence>
<accession>A0A0A9AWF7</accession>
<protein>
    <submittedName>
        <fullName evidence="1">Uncharacterized protein</fullName>
    </submittedName>
</protein>
<reference evidence="1" key="1">
    <citation type="submission" date="2014-09" db="EMBL/GenBank/DDBJ databases">
        <authorList>
            <person name="Magalhaes I.L.F."/>
            <person name="Oliveira U."/>
            <person name="Santos F.R."/>
            <person name="Vidigal T.H.D.A."/>
            <person name="Brescovit A.D."/>
            <person name="Santos A.J."/>
        </authorList>
    </citation>
    <scope>NUCLEOTIDE SEQUENCE</scope>
    <source>
        <tissue evidence="1">Shoot tissue taken approximately 20 cm above the soil surface</tissue>
    </source>
</reference>
<proteinExistence type="predicted"/>
<dbReference type="AlphaFoldDB" id="A0A0A9AWF7"/>
<name>A0A0A9AWF7_ARUDO</name>
<dbReference type="EMBL" id="GBRH01246463">
    <property type="protein sequence ID" value="JAD51432.1"/>
    <property type="molecule type" value="Transcribed_RNA"/>
</dbReference>
<sequence>MGNFLIKNYIYSREDSIAVIMRQLYMHI</sequence>
<organism evidence="1">
    <name type="scientific">Arundo donax</name>
    <name type="common">Giant reed</name>
    <name type="synonym">Donax arundinaceus</name>
    <dbReference type="NCBI Taxonomy" id="35708"/>
    <lineage>
        <taxon>Eukaryota</taxon>
        <taxon>Viridiplantae</taxon>
        <taxon>Streptophyta</taxon>
        <taxon>Embryophyta</taxon>
        <taxon>Tracheophyta</taxon>
        <taxon>Spermatophyta</taxon>
        <taxon>Magnoliopsida</taxon>
        <taxon>Liliopsida</taxon>
        <taxon>Poales</taxon>
        <taxon>Poaceae</taxon>
        <taxon>PACMAD clade</taxon>
        <taxon>Arundinoideae</taxon>
        <taxon>Arundineae</taxon>
        <taxon>Arundo</taxon>
    </lineage>
</organism>
<reference evidence="1" key="2">
    <citation type="journal article" date="2015" name="Data Brief">
        <title>Shoot transcriptome of the giant reed, Arundo donax.</title>
        <authorList>
            <person name="Barrero R.A."/>
            <person name="Guerrero F.D."/>
            <person name="Moolhuijzen P."/>
            <person name="Goolsby J.A."/>
            <person name="Tidwell J."/>
            <person name="Bellgard S.E."/>
            <person name="Bellgard M.I."/>
        </authorList>
    </citation>
    <scope>NUCLEOTIDE SEQUENCE</scope>
    <source>
        <tissue evidence="1">Shoot tissue taken approximately 20 cm above the soil surface</tissue>
    </source>
</reference>